<dbReference type="InterPro" id="IPR001789">
    <property type="entry name" value="Sig_transdc_resp-reg_receiver"/>
</dbReference>
<name>A0A2C7AEI6_9PROT</name>
<dbReference type="InterPro" id="IPR013656">
    <property type="entry name" value="PAS_4"/>
</dbReference>
<keyword evidence="3 4" id="KW-0597">Phosphoprotein</keyword>
<dbReference type="SUPFAM" id="SSF55785">
    <property type="entry name" value="PYP-like sensor domain (PAS domain)"/>
    <property type="match status" value="2"/>
</dbReference>
<evidence type="ECO:0000256" key="1">
    <source>
        <dbReference type="ARBA" id="ARBA00000085"/>
    </source>
</evidence>
<dbReference type="SUPFAM" id="SSF55874">
    <property type="entry name" value="ATPase domain of HSP90 chaperone/DNA topoisomerase II/histidine kinase"/>
    <property type="match status" value="1"/>
</dbReference>
<dbReference type="InterPro" id="IPR036890">
    <property type="entry name" value="HATPase_C_sf"/>
</dbReference>
<dbReference type="Pfam" id="PF08448">
    <property type="entry name" value="PAS_4"/>
    <property type="match status" value="2"/>
</dbReference>
<dbReference type="InterPro" id="IPR000014">
    <property type="entry name" value="PAS"/>
</dbReference>
<dbReference type="CDD" id="cd00130">
    <property type="entry name" value="PAS"/>
    <property type="match status" value="1"/>
</dbReference>
<dbReference type="Pfam" id="PF00072">
    <property type="entry name" value="Response_reg"/>
    <property type="match status" value="1"/>
</dbReference>
<evidence type="ECO:0000259" key="5">
    <source>
        <dbReference type="PROSITE" id="PS50109"/>
    </source>
</evidence>
<dbReference type="AlphaFoldDB" id="A0A2C7AEI6"/>
<dbReference type="InterPro" id="IPR000700">
    <property type="entry name" value="PAS-assoc_C"/>
</dbReference>
<dbReference type="InterPro" id="IPR011006">
    <property type="entry name" value="CheY-like_superfamily"/>
</dbReference>
<comment type="catalytic activity">
    <reaction evidence="1">
        <text>ATP + protein L-histidine = ADP + protein N-phospho-L-histidine.</text>
        <dbReference type="EC" id="2.7.13.3"/>
    </reaction>
</comment>
<evidence type="ECO:0000259" key="7">
    <source>
        <dbReference type="PROSITE" id="PS50112"/>
    </source>
</evidence>
<evidence type="ECO:0000313" key="9">
    <source>
        <dbReference type="EMBL" id="PHK95845.1"/>
    </source>
</evidence>
<dbReference type="SMART" id="SM00091">
    <property type="entry name" value="PAS"/>
    <property type="match status" value="2"/>
</dbReference>
<dbReference type="PANTHER" id="PTHR43065">
    <property type="entry name" value="SENSOR HISTIDINE KINASE"/>
    <property type="match status" value="1"/>
</dbReference>
<dbReference type="PROSITE" id="PS50113">
    <property type="entry name" value="PAC"/>
    <property type="match status" value="1"/>
</dbReference>
<dbReference type="InterPro" id="IPR036097">
    <property type="entry name" value="HisK_dim/P_sf"/>
</dbReference>
<feature type="domain" description="PAC" evidence="8">
    <location>
        <begin position="232"/>
        <end position="284"/>
    </location>
</feature>
<keyword evidence="9" id="KW-0808">Transferase</keyword>
<dbReference type="SMART" id="SM00387">
    <property type="entry name" value="HATPase_c"/>
    <property type="match status" value="1"/>
</dbReference>
<dbReference type="SMART" id="SM00448">
    <property type="entry name" value="REC"/>
    <property type="match status" value="1"/>
</dbReference>
<evidence type="ECO:0000256" key="4">
    <source>
        <dbReference type="PROSITE-ProRule" id="PRU00169"/>
    </source>
</evidence>
<feature type="modified residue" description="4-aspartylphosphate" evidence="4">
    <location>
        <position position="619"/>
    </location>
</feature>
<dbReference type="CDD" id="cd00082">
    <property type="entry name" value="HisKA"/>
    <property type="match status" value="1"/>
</dbReference>
<dbReference type="InterPro" id="IPR004358">
    <property type="entry name" value="Sig_transdc_His_kin-like_C"/>
</dbReference>
<organism evidence="9 10">
    <name type="scientific">Teichococcus rhizosphaerae</name>
    <dbReference type="NCBI Taxonomy" id="1335062"/>
    <lineage>
        <taxon>Bacteria</taxon>
        <taxon>Pseudomonadati</taxon>
        <taxon>Pseudomonadota</taxon>
        <taxon>Alphaproteobacteria</taxon>
        <taxon>Acetobacterales</taxon>
        <taxon>Roseomonadaceae</taxon>
        <taxon>Roseomonas</taxon>
    </lineage>
</organism>
<dbReference type="RefSeq" id="WP_099094584.1">
    <property type="nucleotide sequence ID" value="NZ_PDNU01000006.1"/>
</dbReference>
<evidence type="ECO:0000259" key="6">
    <source>
        <dbReference type="PROSITE" id="PS50110"/>
    </source>
</evidence>
<gene>
    <name evidence="9" type="ORF">CR162_05745</name>
</gene>
<dbReference type="Pfam" id="PF00512">
    <property type="entry name" value="HisKA"/>
    <property type="match status" value="1"/>
</dbReference>
<dbReference type="InterPro" id="IPR005467">
    <property type="entry name" value="His_kinase_dom"/>
</dbReference>
<dbReference type="InterPro" id="IPR003661">
    <property type="entry name" value="HisK_dim/P_dom"/>
</dbReference>
<dbReference type="PROSITE" id="PS50112">
    <property type="entry name" value="PAS"/>
    <property type="match status" value="1"/>
</dbReference>
<keyword evidence="9" id="KW-0418">Kinase</keyword>
<dbReference type="Proteomes" id="UP000223527">
    <property type="component" value="Unassembled WGS sequence"/>
</dbReference>
<comment type="caution">
    <text evidence="9">The sequence shown here is derived from an EMBL/GenBank/DDBJ whole genome shotgun (WGS) entry which is preliminary data.</text>
</comment>
<dbReference type="Gene3D" id="3.30.565.10">
    <property type="entry name" value="Histidine kinase-like ATPase, C-terminal domain"/>
    <property type="match status" value="1"/>
</dbReference>
<dbReference type="InterPro" id="IPR035965">
    <property type="entry name" value="PAS-like_dom_sf"/>
</dbReference>
<accession>A0A2C7AEI6</accession>
<dbReference type="EC" id="2.7.13.3" evidence="2"/>
<dbReference type="Gene3D" id="3.30.450.20">
    <property type="entry name" value="PAS domain"/>
    <property type="match status" value="2"/>
</dbReference>
<protein>
    <recommendedName>
        <fullName evidence="2">histidine kinase</fullName>
        <ecNumber evidence="2">2.7.13.3</ecNumber>
    </recommendedName>
</protein>
<proteinExistence type="predicted"/>
<dbReference type="GO" id="GO:0000155">
    <property type="term" value="F:phosphorelay sensor kinase activity"/>
    <property type="evidence" value="ECO:0007669"/>
    <property type="project" value="InterPro"/>
</dbReference>
<evidence type="ECO:0000313" key="10">
    <source>
        <dbReference type="Proteomes" id="UP000223527"/>
    </source>
</evidence>
<dbReference type="SMART" id="SM00388">
    <property type="entry name" value="HisKA"/>
    <property type="match status" value="1"/>
</dbReference>
<dbReference type="Pfam" id="PF02518">
    <property type="entry name" value="HATPase_c"/>
    <property type="match status" value="1"/>
</dbReference>
<dbReference type="Gene3D" id="1.10.287.130">
    <property type="match status" value="1"/>
</dbReference>
<keyword evidence="10" id="KW-1185">Reference proteome</keyword>
<dbReference type="NCBIfam" id="TIGR00229">
    <property type="entry name" value="sensory_box"/>
    <property type="match status" value="1"/>
</dbReference>
<dbReference type="InterPro" id="IPR003594">
    <property type="entry name" value="HATPase_dom"/>
</dbReference>
<dbReference type="PROSITE" id="PS50110">
    <property type="entry name" value="RESPONSE_REGULATORY"/>
    <property type="match status" value="1"/>
</dbReference>
<dbReference type="Gene3D" id="3.40.50.2300">
    <property type="match status" value="1"/>
</dbReference>
<dbReference type="OrthoDB" id="7284568at2"/>
<dbReference type="EMBL" id="PDNU01000006">
    <property type="protein sequence ID" value="PHK95845.1"/>
    <property type="molecule type" value="Genomic_DNA"/>
</dbReference>
<feature type="domain" description="PAS" evidence="7">
    <location>
        <begin position="160"/>
        <end position="230"/>
    </location>
</feature>
<dbReference type="PRINTS" id="PR00344">
    <property type="entry name" value="BCTRLSENSOR"/>
</dbReference>
<dbReference type="SUPFAM" id="SSF52172">
    <property type="entry name" value="CheY-like"/>
    <property type="match status" value="1"/>
</dbReference>
<reference evidence="9 10" key="1">
    <citation type="submission" date="2017-10" db="EMBL/GenBank/DDBJ databases">
        <authorList>
            <person name="Banno H."/>
            <person name="Chua N.-H."/>
        </authorList>
    </citation>
    <scope>NUCLEOTIDE SEQUENCE [LARGE SCALE GENOMIC DNA]</scope>
    <source>
        <strain evidence="9 10">YW11</strain>
    </source>
</reference>
<dbReference type="PROSITE" id="PS50109">
    <property type="entry name" value="HIS_KIN"/>
    <property type="match status" value="1"/>
</dbReference>
<evidence type="ECO:0000256" key="3">
    <source>
        <dbReference type="ARBA" id="ARBA00022553"/>
    </source>
</evidence>
<dbReference type="InterPro" id="IPR001610">
    <property type="entry name" value="PAC"/>
</dbReference>
<sequence>MAPLNTARDEGQGVAPAPQLDYRRVYETLPGNNLLLSAEPSFRVLAISKDLLGTALQRREAVLGHPLFAIFADSDPQAPGITTLRAALLRVLETGEPERLRHLRYALWRPGGAFEERWWNISCVPLHDETGALLHILVQSEDATAFVRESQHARETVRGLEERLSTIFNQGVVGIAFADLNGRYIAANERYCAIVGRPWPELRQFRKQELTHPDDRRELVAALERVSRSESLIIERRYVRPDGGVVWANSSLSVAHDASGAPEMVVAVVQDISARKATEAALERRVERRTEDLRAEMLERQRAEAALRQALKMQAVGQLTGGIAHDFNNMLTGIIGSIDIMRRRLEQGDAAGLRRYLDGAAGSARRAAALTNRLLAFSRQHAPDSRPLDVNALIGSLQELLTRTLGEQVVLRVLPAPDLPLARADANQLESALLNLVINARDAMPQGGALTIETAPAQLTAQEAQRHAEARPGTYVRIAVSDTGIGMPPEVLARVFEPFFTTKPAGQGTGLGLAMIYGFIRQSGGYVRLHSRPGHGCRVELYLPVAAGGVAEEAQGVAAPEPPQGGGEVVLVVEDEPAVRLLVTDALGELGYVTREAADGPSALALLNSDERIDMMVTDVGLPGLNGRQLSARARLVRPEMPVLFMTGYADSAWLEEGGMEAGMDVIGKPFALGALAAKVRAMLEGARPR</sequence>
<evidence type="ECO:0000259" key="8">
    <source>
        <dbReference type="PROSITE" id="PS50113"/>
    </source>
</evidence>
<dbReference type="SUPFAM" id="SSF47384">
    <property type="entry name" value="Homodimeric domain of signal transducing histidine kinase"/>
    <property type="match status" value="1"/>
</dbReference>
<feature type="domain" description="Histidine kinase" evidence="5">
    <location>
        <begin position="322"/>
        <end position="547"/>
    </location>
</feature>
<evidence type="ECO:0000256" key="2">
    <source>
        <dbReference type="ARBA" id="ARBA00012438"/>
    </source>
</evidence>
<dbReference type="SMART" id="SM00086">
    <property type="entry name" value="PAC"/>
    <property type="match status" value="2"/>
</dbReference>
<dbReference type="PANTHER" id="PTHR43065:SF42">
    <property type="entry name" value="TWO-COMPONENT SENSOR PPRA"/>
    <property type="match status" value="1"/>
</dbReference>
<feature type="domain" description="Response regulatory" evidence="6">
    <location>
        <begin position="569"/>
        <end position="684"/>
    </location>
</feature>